<dbReference type="Proteomes" id="UP000216361">
    <property type="component" value="Unassembled WGS sequence"/>
</dbReference>
<feature type="domain" description="RNA polymerase sigma-70" evidence="8">
    <location>
        <begin position="250"/>
        <end position="276"/>
    </location>
</feature>
<dbReference type="SUPFAM" id="SSF88659">
    <property type="entry name" value="Sigma3 and sigma4 domains of RNA polymerase sigma factors"/>
    <property type="match status" value="1"/>
</dbReference>
<dbReference type="InterPro" id="IPR014284">
    <property type="entry name" value="RNA_pol_sigma-70_dom"/>
</dbReference>
<dbReference type="PROSITE" id="PS00716">
    <property type="entry name" value="SIGMA70_2"/>
    <property type="match status" value="1"/>
</dbReference>
<dbReference type="PROSITE" id="PS00715">
    <property type="entry name" value="SIGMA70_1"/>
    <property type="match status" value="1"/>
</dbReference>
<evidence type="ECO:0000259" key="7">
    <source>
        <dbReference type="PROSITE" id="PS00715"/>
    </source>
</evidence>
<dbReference type="NCBIfam" id="NF005693">
    <property type="entry name" value="PRK07500.1"/>
    <property type="match status" value="1"/>
</dbReference>
<dbReference type="PRINTS" id="PR00046">
    <property type="entry name" value="SIGMA70FCT"/>
</dbReference>
<dbReference type="PANTHER" id="PTHR30376">
    <property type="entry name" value="SIGMA FACTOR RPOH HEAT SHOCK RELATED"/>
    <property type="match status" value="1"/>
</dbReference>
<dbReference type="InterPro" id="IPR007630">
    <property type="entry name" value="RNA_pol_sigma70_r4"/>
</dbReference>
<dbReference type="Pfam" id="PF04545">
    <property type="entry name" value="Sigma70_r4"/>
    <property type="match status" value="1"/>
</dbReference>
<dbReference type="Gene3D" id="1.20.140.160">
    <property type="match status" value="1"/>
</dbReference>
<dbReference type="GO" id="GO:0016987">
    <property type="term" value="F:sigma factor activity"/>
    <property type="evidence" value="ECO:0007669"/>
    <property type="project" value="UniProtKB-KW"/>
</dbReference>
<dbReference type="PIRSF" id="PIRSF000770">
    <property type="entry name" value="RNA_pol_sigma-SigE/K"/>
    <property type="match status" value="1"/>
</dbReference>
<feature type="domain" description="RNA polymerase sigma-70" evidence="7">
    <location>
        <begin position="74"/>
        <end position="87"/>
    </location>
</feature>
<evidence type="ECO:0000313" key="10">
    <source>
        <dbReference type="Proteomes" id="UP000216361"/>
    </source>
</evidence>
<dbReference type="GO" id="GO:0006352">
    <property type="term" value="P:DNA-templated transcription initiation"/>
    <property type="evidence" value="ECO:0007669"/>
    <property type="project" value="InterPro"/>
</dbReference>
<dbReference type="GO" id="GO:0003677">
    <property type="term" value="F:DNA binding"/>
    <property type="evidence" value="ECO:0007669"/>
    <property type="project" value="UniProtKB-KW"/>
</dbReference>
<dbReference type="AlphaFoldDB" id="A0A255XSG0"/>
<evidence type="ECO:0000256" key="3">
    <source>
        <dbReference type="ARBA" id="ARBA00023082"/>
    </source>
</evidence>
<dbReference type="Gene3D" id="1.20.120.1810">
    <property type="match status" value="1"/>
</dbReference>
<dbReference type="SUPFAM" id="SSF88946">
    <property type="entry name" value="Sigma2 domain of RNA polymerase sigma factors"/>
    <property type="match status" value="1"/>
</dbReference>
<evidence type="ECO:0000256" key="1">
    <source>
        <dbReference type="ARBA" id="ARBA00007788"/>
    </source>
</evidence>
<dbReference type="Pfam" id="PF00140">
    <property type="entry name" value="Sigma70_r1_2"/>
    <property type="match status" value="1"/>
</dbReference>
<accession>A0A255XSG0</accession>
<dbReference type="RefSeq" id="WP_094408338.1">
    <property type="nucleotide sequence ID" value="NZ_BMJZ01000006.1"/>
</dbReference>
<evidence type="ECO:0000256" key="6">
    <source>
        <dbReference type="RuleBase" id="RU362124"/>
    </source>
</evidence>
<reference evidence="9 10" key="1">
    <citation type="submission" date="2017-07" db="EMBL/GenBank/DDBJ databases">
        <title>Elstera cyanobacteriorum sp. nov., a novel bacterium isolated from cyanobacterial aggregates in a eutrophic lake.</title>
        <authorList>
            <person name="Cai H."/>
        </authorList>
    </citation>
    <scope>NUCLEOTIDE SEQUENCE [LARGE SCALE GENOMIC DNA]</scope>
    <source>
        <strain evidence="9 10">TH019</strain>
    </source>
</reference>
<dbReference type="EMBL" id="NOXS01000030">
    <property type="protein sequence ID" value="OYQ19919.1"/>
    <property type="molecule type" value="Genomic_DNA"/>
</dbReference>
<protein>
    <recommendedName>
        <fullName evidence="6">RNA polymerase sigma factor</fullName>
    </recommendedName>
</protein>
<dbReference type="InterPro" id="IPR050813">
    <property type="entry name" value="Sigma-70_Factor"/>
</dbReference>
<evidence type="ECO:0000256" key="5">
    <source>
        <dbReference type="ARBA" id="ARBA00023163"/>
    </source>
</evidence>
<dbReference type="InterPro" id="IPR013324">
    <property type="entry name" value="RNA_pol_sigma_r3/r4-like"/>
</dbReference>
<dbReference type="Pfam" id="PF04542">
    <property type="entry name" value="Sigma70_r2"/>
    <property type="match status" value="1"/>
</dbReference>
<dbReference type="NCBIfam" id="TIGR02937">
    <property type="entry name" value="sigma70-ECF"/>
    <property type="match status" value="1"/>
</dbReference>
<dbReference type="InterPro" id="IPR007627">
    <property type="entry name" value="RNA_pol_sigma70_r2"/>
</dbReference>
<evidence type="ECO:0000256" key="4">
    <source>
        <dbReference type="ARBA" id="ARBA00023125"/>
    </source>
</evidence>
<comment type="similarity">
    <text evidence="1 6">Belongs to the sigma-70 factor family.</text>
</comment>
<dbReference type="InterPro" id="IPR000943">
    <property type="entry name" value="RNA_pol_sigma70"/>
</dbReference>
<dbReference type="PANTHER" id="PTHR30376:SF3">
    <property type="entry name" value="RNA POLYMERASE SIGMA FACTOR RPOH"/>
    <property type="match status" value="1"/>
</dbReference>
<keyword evidence="4 6" id="KW-0238">DNA-binding</keyword>
<evidence type="ECO:0000256" key="2">
    <source>
        <dbReference type="ARBA" id="ARBA00023015"/>
    </source>
</evidence>
<keyword evidence="2 6" id="KW-0805">Transcription regulation</keyword>
<proteinExistence type="inferred from homology"/>
<gene>
    <name evidence="9" type="ORF">CHR90_07330</name>
</gene>
<comment type="caution">
    <text evidence="9">The sequence shown here is derived from an EMBL/GenBank/DDBJ whole genome shotgun (WGS) entry which is preliminary data.</text>
</comment>
<dbReference type="NCBIfam" id="NF005143">
    <property type="entry name" value="PRK06596.1"/>
    <property type="match status" value="1"/>
</dbReference>
<dbReference type="InterPro" id="IPR009042">
    <property type="entry name" value="RNA_pol_sigma70_r1_2"/>
</dbReference>
<keyword evidence="5 6" id="KW-0804">Transcription</keyword>
<evidence type="ECO:0000313" key="9">
    <source>
        <dbReference type="EMBL" id="OYQ19919.1"/>
    </source>
</evidence>
<organism evidence="9 10">
    <name type="scientific">Elstera cyanobacteriorum</name>
    <dbReference type="NCBI Taxonomy" id="2022747"/>
    <lineage>
        <taxon>Bacteria</taxon>
        <taxon>Pseudomonadati</taxon>
        <taxon>Pseudomonadota</taxon>
        <taxon>Alphaproteobacteria</taxon>
        <taxon>Rhodospirillales</taxon>
        <taxon>Rhodospirillaceae</taxon>
        <taxon>Elstera</taxon>
    </lineage>
</organism>
<evidence type="ECO:0000259" key="8">
    <source>
        <dbReference type="PROSITE" id="PS00716"/>
    </source>
</evidence>
<keyword evidence="3 6" id="KW-0731">Sigma factor</keyword>
<sequence>MTHIDDVDTQRANLGFVRRSMAAPLLSREEEFALARRWREHQDERALHSLVRAYGRLVVAMAARFRRYGLPVGDLVQEGNVGLMQAAARFDAGRDVRFSTYASWWIKAAMQDFVLRNWSIVRTGTTAPQKSLFFNLRRLRAKIEDASGQPLDDAGRAEIAETLNVSQNDVILMEQRLSGLDQSLNATISEEGEEEVQSFLPDPGPSPEEVVIGLRDAETRSKWLKEALDTLSPREQRIIRERRLSDQGVTLEQLGESLGVSKERVRQLENRALAKLREEILKHVEQPGDLMANA</sequence>
<dbReference type="OrthoDB" id="9809557at2"/>
<dbReference type="InterPro" id="IPR013325">
    <property type="entry name" value="RNA_pol_sigma_r2"/>
</dbReference>
<comment type="function">
    <text evidence="6">Sigma factors are initiation factors that promote the attachment of RNA polymerase to specific initiation sites and are then released.</text>
</comment>
<name>A0A255XSG0_9PROT</name>
<keyword evidence="10" id="KW-1185">Reference proteome</keyword>